<dbReference type="Proteomes" id="UP001148838">
    <property type="component" value="Unassembled WGS sequence"/>
</dbReference>
<reference evidence="1 2" key="1">
    <citation type="journal article" date="2022" name="Allergy">
        <title>Genome assembly and annotation of Periplaneta americana reveal a comprehensive cockroach allergen profile.</title>
        <authorList>
            <person name="Wang L."/>
            <person name="Xiong Q."/>
            <person name="Saelim N."/>
            <person name="Wang L."/>
            <person name="Nong W."/>
            <person name="Wan A.T."/>
            <person name="Shi M."/>
            <person name="Liu X."/>
            <person name="Cao Q."/>
            <person name="Hui J.H.L."/>
            <person name="Sookrung N."/>
            <person name="Leung T.F."/>
            <person name="Tungtrongchitr A."/>
            <person name="Tsui S.K.W."/>
        </authorList>
    </citation>
    <scope>NUCLEOTIDE SEQUENCE [LARGE SCALE GENOMIC DNA]</scope>
    <source>
        <strain evidence="1">PWHHKU_190912</strain>
    </source>
</reference>
<sequence length="113" mass="12513">MAKILQQESGITRPDYVTTSALVLLQAIVTGNVYLAMLQNFAIGQFLPGSVFQQAGAPLHHQQVREFLGEKFPDGWIGRRGPLAWPPRSPDVTPLDLFFLGLCEGCYVPKRQS</sequence>
<dbReference type="PANTHER" id="PTHR47326:SF1">
    <property type="entry name" value="HTH PSQ-TYPE DOMAIN-CONTAINING PROTEIN"/>
    <property type="match status" value="1"/>
</dbReference>
<dbReference type="Gene3D" id="3.30.420.10">
    <property type="entry name" value="Ribonuclease H-like superfamily/Ribonuclease H"/>
    <property type="match status" value="1"/>
</dbReference>
<dbReference type="InterPro" id="IPR036397">
    <property type="entry name" value="RNaseH_sf"/>
</dbReference>
<gene>
    <name evidence="1" type="ORF">ANN_00681</name>
</gene>
<accession>A0ABQ8TTV4</accession>
<evidence type="ECO:0000313" key="2">
    <source>
        <dbReference type="Proteomes" id="UP001148838"/>
    </source>
</evidence>
<evidence type="ECO:0000313" key="1">
    <source>
        <dbReference type="EMBL" id="KAJ4449283.1"/>
    </source>
</evidence>
<proteinExistence type="predicted"/>
<comment type="caution">
    <text evidence="1">The sequence shown here is derived from an EMBL/GenBank/DDBJ whole genome shotgun (WGS) entry which is preliminary data.</text>
</comment>
<dbReference type="EMBL" id="JAJSOF020000003">
    <property type="protein sequence ID" value="KAJ4449283.1"/>
    <property type="molecule type" value="Genomic_DNA"/>
</dbReference>
<dbReference type="PANTHER" id="PTHR47326">
    <property type="entry name" value="TRANSPOSABLE ELEMENT TC3 TRANSPOSASE-LIKE PROTEIN"/>
    <property type="match status" value="1"/>
</dbReference>
<protein>
    <submittedName>
        <fullName evidence="1">Uncharacterized protein</fullName>
    </submittedName>
</protein>
<organism evidence="1 2">
    <name type="scientific">Periplaneta americana</name>
    <name type="common">American cockroach</name>
    <name type="synonym">Blatta americana</name>
    <dbReference type="NCBI Taxonomy" id="6978"/>
    <lineage>
        <taxon>Eukaryota</taxon>
        <taxon>Metazoa</taxon>
        <taxon>Ecdysozoa</taxon>
        <taxon>Arthropoda</taxon>
        <taxon>Hexapoda</taxon>
        <taxon>Insecta</taxon>
        <taxon>Pterygota</taxon>
        <taxon>Neoptera</taxon>
        <taxon>Polyneoptera</taxon>
        <taxon>Dictyoptera</taxon>
        <taxon>Blattodea</taxon>
        <taxon>Blattoidea</taxon>
        <taxon>Blattidae</taxon>
        <taxon>Blattinae</taxon>
        <taxon>Periplaneta</taxon>
    </lineage>
</organism>
<name>A0ABQ8TTV4_PERAM</name>
<keyword evidence="2" id="KW-1185">Reference proteome</keyword>